<evidence type="ECO:0000256" key="1">
    <source>
        <dbReference type="ARBA" id="ARBA00022737"/>
    </source>
</evidence>
<proteinExistence type="predicted"/>
<accession>A0A9P5WWV4</accession>
<keyword evidence="4" id="KW-1185">Reference proteome</keyword>
<dbReference type="EMBL" id="MU152618">
    <property type="protein sequence ID" value="KAF9440338.1"/>
    <property type="molecule type" value="Genomic_DNA"/>
</dbReference>
<dbReference type="InterPro" id="IPR056884">
    <property type="entry name" value="NPHP3-like_N"/>
</dbReference>
<dbReference type="Pfam" id="PF24883">
    <property type="entry name" value="NPHP3_N"/>
    <property type="match status" value="1"/>
</dbReference>
<dbReference type="Proteomes" id="UP000807342">
    <property type="component" value="Unassembled WGS sequence"/>
</dbReference>
<dbReference type="Gene3D" id="3.40.50.300">
    <property type="entry name" value="P-loop containing nucleotide triphosphate hydrolases"/>
    <property type="match status" value="1"/>
</dbReference>
<evidence type="ECO:0000313" key="4">
    <source>
        <dbReference type="Proteomes" id="UP000807342"/>
    </source>
</evidence>
<feature type="domain" description="Nephrocystin 3-like N-terminal" evidence="2">
    <location>
        <begin position="77"/>
        <end position="225"/>
    </location>
</feature>
<dbReference type="PANTHER" id="PTHR10039">
    <property type="entry name" value="AMELOGENIN"/>
    <property type="match status" value="1"/>
</dbReference>
<gene>
    <name evidence="3" type="ORF">P691DRAFT_780112</name>
</gene>
<keyword evidence="1" id="KW-0677">Repeat</keyword>
<evidence type="ECO:0000313" key="3">
    <source>
        <dbReference type="EMBL" id="KAF9440338.1"/>
    </source>
</evidence>
<dbReference type="AlphaFoldDB" id="A0A9P5WWV4"/>
<dbReference type="SUPFAM" id="SSF52540">
    <property type="entry name" value="P-loop containing nucleoside triphosphate hydrolases"/>
    <property type="match status" value="1"/>
</dbReference>
<reference evidence="3" key="1">
    <citation type="submission" date="2020-11" db="EMBL/GenBank/DDBJ databases">
        <authorList>
            <consortium name="DOE Joint Genome Institute"/>
            <person name="Ahrendt S."/>
            <person name="Riley R."/>
            <person name="Andreopoulos W."/>
            <person name="Labutti K."/>
            <person name="Pangilinan J."/>
            <person name="Ruiz-Duenas F.J."/>
            <person name="Barrasa J.M."/>
            <person name="Sanchez-Garcia M."/>
            <person name="Camarero S."/>
            <person name="Miyauchi S."/>
            <person name="Serrano A."/>
            <person name="Linde D."/>
            <person name="Babiker R."/>
            <person name="Drula E."/>
            <person name="Ayuso-Fernandez I."/>
            <person name="Pacheco R."/>
            <person name="Padilla G."/>
            <person name="Ferreira P."/>
            <person name="Barriuso J."/>
            <person name="Kellner H."/>
            <person name="Castanera R."/>
            <person name="Alfaro M."/>
            <person name="Ramirez L."/>
            <person name="Pisabarro A.G."/>
            <person name="Kuo A."/>
            <person name="Tritt A."/>
            <person name="Lipzen A."/>
            <person name="He G."/>
            <person name="Yan M."/>
            <person name="Ng V."/>
            <person name="Cullen D."/>
            <person name="Martin F."/>
            <person name="Rosso M.-N."/>
            <person name="Henrissat B."/>
            <person name="Hibbett D."/>
            <person name="Martinez A.T."/>
            <person name="Grigoriev I.V."/>
        </authorList>
    </citation>
    <scope>NUCLEOTIDE SEQUENCE</scope>
    <source>
        <strain evidence="3">MF-IS2</strain>
    </source>
</reference>
<dbReference type="PANTHER" id="PTHR10039:SF14">
    <property type="entry name" value="NACHT DOMAIN-CONTAINING PROTEIN"/>
    <property type="match status" value="1"/>
</dbReference>
<dbReference type="InterPro" id="IPR027417">
    <property type="entry name" value="P-loop_NTPase"/>
</dbReference>
<protein>
    <recommendedName>
        <fullName evidence="2">Nephrocystin 3-like N-terminal domain-containing protein</fullName>
    </recommendedName>
</protein>
<name>A0A9P5WWV4_9AGAR</name>
<organism evidence="3 4">
    <name type="scientific">Macrolepiota fuliginosa MF-IS2</name>
    <dbReference type="NCBI Taxonomy" id="1400762"/>
    <lineage>
        <taxon>Eukaryota</taxon>
        <taxon>Fungi</taxon>
        <taxon>Dikarya</taxon>
        <taxon>Basidiomycota</taxon>
        <taxon>Agaricomycotina</taxon>
        <taxon>Agaricomycetes</taxon>
        <taxon>Agaricomycetidae</taxon>
        <taxon>Agaricales</taxon>
        <taxon>Agaricineae</taxon>
        <taxon>Agaricaceae</taxon>
        <taxon>Macrolepiota</taxon>
    </lineage>
</organism>
<sequence length="726" mass="82415">MFPGAHNFVINNSQFIDQQVDAGPTGIDILREATNPDAAYDSSARDPAPRCFPGTREQFVEDIVHWGVPAVSADDPLPLFWVKGPAGVGKSAVAQTCVERLKDMGRLGAAFFFAVKIRDKAVQFFPTIIYQLCSQFPDYRDHIDWLIRRDRTILDKAMATQFRVLIVEPLQELERKGKRIGKRIAIFIDGLDKCESADAQCEIIRIIATAARDRATPFCWAFFSRPEAHIEGAFAISGIIKITATSVLPVSHDADGDIELYLRSSFENILRRHHISLKSQWPSDDDIRTLVRAANGLFVYAATVVRFIAQPGSLPDESLHEILTTISNQRYKNTAIGAPLSPFTELDAFYMLIMKRIPSHILPAVLLFLCEMCIFSHREQSVAFISSYLGFSEVTFKAVYNHLSAVVHLQGQDESPQYLNADVSRPFQFASRNVVSELGRFIYRKLGGSINFYHKSFVDFLVYSSHSGPFAVFSPATWNARYKRYLEMCLKFEESYCIQDSGESNCFSYFSAIFLNGLNTGLALAPGVPDSTSSLSYPYTNELVNSLLKADIFYRMHRKILYPLYYCSLDPRLQQQFQYIDFRKCLHVQSELYPSSTPGRGMLNCWGISRPISGIQLFQCLSDNLCKSLPRFDKTIGKLQQVGIIRACDPSWVSSFMSSFPPETRDQSITGLYHMGHGSKSVFWYWEINVKSGYCREMRAVDLTEGGRIYREERFDLWPSDKKFYT</sequence>
<comment type="caution">
    <text evidence="3">The sequence shown here is derived from an EMBL/GenBank/DDBJ whole genome shotgun (WGS) entry which is preliminary data.</text>
</comment>
<evidence type="ECO:0000259" key="2">
    <source>
        <dbReference type="Pfam" id="PF24883"/>
    </source>
</evidence>
<dbReference type="OrthoDB" id="5106486at2759"/>